<proteinExistence type="predicted"/>
<evidence type="ECO:0000313" key="2">
    <source>
        <dbReference type="Proteomes" id="UP000494170"/>
    </source>
</evidence>
<name>A0A6P2GT48_BURL3</name>
<protein>
    <submittedName>
        <fullName evidence="1">Uncharacterized protein</fullName>
    </submittedName>
</protein>
<gene>
    <name evidence="1" type="ORF">BLA6863_00182</name>
</gene>
<evidence type="ECO:0000313" key="1">
    <source>
        <dbReference type="EMBL" id="VWB07722.1"/>
    </source>
</evidence>
<reference evidence="1 2" key="1">
    <citation type="submission" date="2019-09" db="EMBL/GenBank/DDBJ databases">
        <authorList>
            <person name="Depoorter E."/>
        </authorList>
    </citation>
    <scope>NUCLEOTIDE SEQUENCE [LARGE SCALE GENOMIC DNA]</scope>
    <source>
        <strain evidence="1">LMG 6863</strain>
    </source>
</reference>
<organism evidence="1 2">
    <name type="scientific">Burkholderia lata (strain ATCC 17760 / DSM 23089 / LMG 22485 / NCIMB 9086 / R18194 / 383)</name>
    <dbReference type="NCBI Taxonomy" id="482957"/>
    <lineage>
        <taxon>Bacteria</taxon>
        <taxon>Pseudomonadati</taxon>
        <taxon>Pseudomonadota</taxon>
        <taxon>Betaproteobacteria</taxon>
        <taxon>Burkholderiales</taxon>
        <taxon>Burkholderiaceae</taxon>
        <taxon>Burkholderia</taxon>
        <taxon>Burkholderia cepacia complex</taxon>
    </lineage>
</organism>
<dbReference type="Proteomes" id="UP000494170">
    <property type="component" value="Unassembled WGS sequence"/>
</dbReference>
<dbReference type="RefSeq" id="WP_174936730.1">
    <property type="nucleotide sequence ID" value="NZ_CABVPY010000001.1"/>
</dbReference>
<accession>A0A6P2GT48</accession>
<sequence>MPTKPTTRDAIKRAIKEYGPMTVQELAVELEKRVKTVGSCISSSRAGKKKHFYVKEWRPQVGIAGLAAGVYAIGSHRDAEPFTQNRKATNARYYQNNKGLIKVRRAGRQVNHFASLISQVTK</sequence>
<dbReference type="EMBL" id="CABVPY010000001">
    <property type="protein sequence ID" value="VWB07722.1"/>
    <property type="molecule type" value="Genomic_DNA"/>
</dbReference>
<dbReference type="AlphaFoldDB" id="A0A6P2GT48"/>